<evidence type="ECO:0000313" key="1">
    <source>
        <dbReference type="EMBL" id="SDH44084.1"/>
    </source>
</evidence>
<name>A0A1G8CF20_PSEOR</name>
<accession>A0A1G8CF20</accession>
<dbReference type="AlphaFoldDB" id="A0A1G8CF20"/>
<keyword evidence="2" id="KW-1185">Reference proteome</keyword>
<protein>
    <submittedName>
        <fullName evidence="1">Uncharacterized protein</fullName>
    </submittedName>
</protein>
<dbReference type="Proteomes" id="UP000198967">
    <property type="component" value="Unassembled WGS sequence"/>
</dbReference>
<reference evidence="1 2" key="1">
    <citation type="submission" date="2016-10" db="EMBL/GenBank/DDBJ databases">
        <authorList>
            <person name="de Groot N.N."/>
        </authorList>
    </citation>
    <scope>NUCLEOTIDE SEQUENCE [LARGE SCALE GENOMIC DNA]</scope>
    <source>
        <strain evidence="1 2">CGMCC 4.3143</strain>
    </source>
</reference>
<proteinExistence type="predicted"/>
<sequence length="206" mass="23320">MEQDEVTETDDEWFERREAIAEAIIATEPTSLREYAETPKYPDEYWGDLDFERYLHTGCSIRAGNFIVNDPWKLAATLRVMGVRCPVRGCFLADCFRFPTGEGSANFLAISNNRRGESKGCFLLWQFSMPRGMMQYLAASCRCGSARLKTFWLLRAAEATCGYYSDVELAIQPMEIQRGVRSGVFIPAPAAWRPKKSSSRPGNVQT</sequence>
<dbReference type="STRING" id="366584.SAMN05216377_12280"/>
<dbReference type="RefSeq" id="WP_093089504.1">
    <property type="nucleotide sequence ID" value="NZ_FNBE01000022.1"/>
</dbReference>
<evidence type="ECO:0000313" key="2">
    <source>
        <dbReference type="Proteomes" id="UP000198967"/>
    </source>
</evidence>
<dbReference type="OrthoDB" id="9854983at2"/>
<organism evidence="1 2">
    <name type="scientific">Pseudonocardia oroxyli</name>
    <dbReference type="NCBI Taxonomy" id="366584"/>
    <lineage>
        <taxon>Bacteria</taxon>
        <taxon>Bacillati</taxon>
        <taxon>Actinomycetota</taxon>
        <taxon>Actinomycetes</taxon>
        <taxon>Pseudonocardiales</taxon>
        <taxon>Pseudonocardiaceae</taxon>
        <taxon>Pseudonocardia</taxon>
    </lineage>
</organism>
<gene>
    <name evidence="1" type="ORF">SAMN05216377_12280</name>
</gene>
<dbReference type="EMBL" id="FNBE01000022">
    <property type="protein sequence ID" value="SDH44084.1"/>
    <property type="molecule type" value="Genomic_DNA"/>
</dbReference>